<feature type="coiled-coil region" evidence="6">
    <location>
        <begin position="115"/>
        <end position="170"/>
    </location>
</feature>
<evidence type="ECO:0000256" key="2">
    <source>
        <dbReference type="ARBA" id="ARBA00022692"/>
    </source>
</evidence>
<name>A0ABT1SK55_9FIRM</name>
<evidence type="ECO:0000256" key="5">
    <source>
        <dbReference type="ARBA" id="ARBA00023210"/>
    </source>
</evidence>
<evidence type="ECO:0000256" key="6">
    <source>
        <dbReference type="SAM" id="Coils"/>
    </source>
</evidence>
<organism evidence="8 9">
    <name type="scientific">Massilicoli timonensis</name>
    <dbReference type="NCBI Taxonomy" id="2015901"/>
    <lineage>
        <taxon>Bacteria</taxon>
        <taxon>Bacillati</taxon>
        <taxon>Bacillota</taxon>
        <taxon>Erysipelotrichia</taxon>
        <taxon>Erysipelotrichales</taxon>
        <taxon>Erysipelotrichaceae</taxon>
        <taxon>Massilicoli</taxon>
    </lineage>
</organism>
<evidence type="ECO:0000256" key="3">
    <source>
        <dbReference type="ARBA" id="ARBA00022989"/>
    </source>
</evidence>
<gene>
    <name evidence="8" type="ORF">NE663_02060</name>
</gene>
<sequence length="584" mass="67423">MNSFIGKVKQLVSADAFLYIGIGLAVIIVITLIMMMIRSKKAKRQLEELEQRYHTLKGVPLAFKVNKAVALSRVNTMMAERVDACKNDFDEVQEQLKQCSIALAESDDFLYVRKIKAASRRMEELSALLDGCEINVQRVNELLDGVLEQENAQREQINVLKEQFRNLKKVIAENHGAFHQSSEYMENEVLSIEKMFSLFEEWMFASEFTKAGEQQEEIAKSIAHLEALKNQLPKLYEIAKGVLPRAIDEVNYNYAQAKNQGVYLEHLEVKKNLEIVTDMLKDDLNQLRCGNLESVQEHLNESQRRLVQIQEQITKEANAYRQVQSDKQMLFEEIREVNRDIETIDQLYERVSSRFGFENWAQRLEEIKEKLTEINRTRGKLEEVLEEAGVPYTTILLSLQELDTSVHAFHEEVASLKGKLENACSDEERAKKQLIKMQLILNEIQVKMTRHRLPVVDAQFDQDLAKAKRMMNDVRCILDSIPLDVKNLNVQLRSTIDFVYTLYNSVNKLVGMAKMVENAIVFGNKYRSTYPEIDSELTRAELCFRNGEYTKALKISIQAIEKIHPGAYEKLINRQSETPVTLEE</sequence>
<evidence type="ECO:0000256" key="7">
    <source>
        <dbReference type="SAM" id="Phobius"/>
    </source>
</evidence>
<reference evidence="8 9" key="1">
    <citation type="submission" date="2022-06" db="EMBL/GenBank/DDBJ databases">
        <title>Isolation of gut microbiota from human fecal samples.</title>
        <authorList>
            <person name="Pamer E.G."/>
            <person name="Barat B."/>
            <person name="Waligurski E."/>
            <person name="Medina S."/>
            <person name="Paddock L."/>
            <person name="Mostad J."/>
        </authorList>
    </citation>
    <scope>NUCLEOTIDE SEQUENCE [LARGE SCALE GENOMIC DNA]</scope>
    <source>
        <strain evidence="8 9">DFI.6.1</strain>
    </source>
</reference>
<feature type="transmembrane region" description="Helical" evidence="7">
    <location>
        <begin position="16"/>
        <end position="37"/>
    </location>
</feature>
<evidence type="ECO:0000313" key="8">
    <source>
        <dbReference type="EMBL" id="MCQ5121045.1"/>
    </source>
</evidence>
<keyword evidence="2 7" id="KW-0812">Transmembrane</keyword>
<proteinExistence type="predicted"/>
<dbReference type="RefSeq" id="WP_178200622.1">
    <property type="nucleotide sequence ID" value="NZ_DBEZUI010000366.1"/>
</dbReference>
<dbReference type="Pfam" id="PF06160">
    <property type="entry name" value="EzrA"/>
    <property type="match status" value="1"/>
</dbReference>
<feature type="coiled-coil region" evidence="6">
    <location>
        <begin position="292"/>
        <end position="387"/>
    </location>
</feature>
<evidence type="ECO:0000313" key="9">
    <source>
        <dbReference type="Proteomes" id="UP001524435"/>
    </source>
</evidence>
<evidence type="ECO:0000256" key="1">
    <source>
        <dbReference type="ARBA" id="ARBA00004162"/>
    </source>
</evidence>
<dbReference type="InterPro" id="IPR010379">
    <property type="entry name" value="EzrA"/>
</dbReference>
<dbReference type="Proteomes" id="UP001524435">
    <property type="component" value="Unassembled WGS sequence"/>
</dbReference>
<accession>A0ABT1SK55</accession>
<keyword evidence="9" id="KW-1185">Reference proteome</keyword>
<protein>
    <submittedName>
        <fullName evidence="8">Septation ring formation regulator EzrA</fullName>
    </submittedName>
</protein>
<comment type="subcellular location">
    <subcellularLocation>
        <location evidence="1">Cell membrane</location>
        <topology evidence="1">Single-pass membrane protein</topology>
    </subcellularLocation>
</comment>
<keyword evidence="5" id="KW-0131">Cell cycle</keyword>
<dbReference type="EMBL" id="JANGCH010000002">
    <property type="protein sequence ID" value="MCQ5121045.1"/>
    <property type="molecule type" value="Genomic_DNA"/>
</dbReference>
<keyword evidence="5" id="KW-0717">Septation</keyword>
<comment type="caution">
    <text evidence="8">The sequence shown here is derived from an EMBL/GenBank/DDBJ whole genome shotgun (WGS) entry which is preliminary data.</text>
</comment>
<feature type="coiled-coil region" evidence="6">
    <location>
        <begin position="32"/>
        <end position="59"/>
    </location>
</feature>
<evidence type="ECO:0000256" key="4">
    <source>
        <dbReference type="ARBA" id="ARBA00023136"/>
    </source>
</evidence>
<keyword evidence="6" id="KW-0175">Coiled coil</keyword>
<keyword evidence="3 7" id="KW-1133">Transmembrane helix</keyword>
<keyword evidence="4 7" id="KW-0472">Membrane</keyword>
<keyword evidence="5" id="KW-0132">Cell division</keyword>